<dbReference type="Gene3D" id="2.60.40.1180">
    <property type="entry name" value="Golgi alpha-mannosidase II"/>
    <property type="match status" value="1"/>
</dbReference>
<dbReference type="Gene3D" id="1.20.1270.90">
    <property type="entry name" value="AF1782-like"/>
    <property type="match status" value="5"/>
</dbReference>
<dbReference type="InterPro" id="IPR013785">
    <property type="entry name" value="Aldolase_TIM"/>
</dbReference>
<dbReference type="Pfam" id="PF08305">
    <property type="entry name" value="NPCBM"/>
    <property type="match status" value="2"/>
</dbReference>
<keyword evidence="7" id="KW-1185">Reference proteome</keyword>
<dbReference type="SUPFAM" id="SSF51445">
    <property type="entry name" value="(Trans)glycosidases"/>
    <property type="match status" value="1"/>
</dbReference>
<keyword evidence="2" id="KW-0326">Glycosidase</keyword>
<dbReference type="CDD" id="cd08547">
    <property type="entry name" value="Type_II_cohesin"/>
    <property type="match status" value="1"/>
</dbReference>
<dbReference type="Pfam" id="PF14508">
    <property type="entry name" value="GH97_N"/>
    <property type="match status" value="1"/>
</dbReference>
<feature type="signal peptide" evidence="4">
    <location>
        <begin position="1"/>
        <end position="27"/>
    </location>
</feature>
<sequence length="1868" mass="204264">MKKRLLALLLALSLAAPGFGTTPAAFAAQRGAGLPPDAKSTTAPDKDLQINFWMDEGVPYYNVVLNGTALLEDGTLGLNTTAGSFQNNLTLVSEETDSGDETWTPLVGDKSVIEDRFNETAVTLSNAEGKTVTIEMRAYNTGVAFRYVLPEMETDYQITDEYTQFAFPEGAVAQIHEGTNQTVPQTIPVESFEGRHYCRPMTVEYADGEVVSICEANLDDYAVMYMTKCADRTLQAKYDGDVVNVSANTQKSSPWRTFVVAEELARLPENEDIILNLNEPADEDMYKFSEWVKPGRNLMLGAGSETTETLKDWIDTAKAENFEYVLLDYGWYGPELDDRCDPRLDPSKLEPEPGDSEELLEVKRIMKEFIPEDGVFDAGEGFPPYGLITGEPVPGWPEGGLFKPHLDIPAICEYANSQGVGMILYVNNRHMFDKYGRYTVDELFARFEEWGAAGVKPGFMQEGDQEYEKRNQEMVEAAARHHLVLTIHDEYVPTGLERTYPNLLTTEGILGDEGIQGDQIAQDISTLFTRAIQGPADHTFCYPGKATKGYALASSLLFRTGMHSLYWYGNPTNIPQIPEQERQFWKDLPSNWDELRVLEASMSEYATYARKARGEDVWFAGSISAIDRELQMPLDFLTPGQQYVAEVYEDEIGLSGTSSDKNSSPLICISYLVDSTDTMYYPMAYGTGYAVRFRPATAEDAGLPVYNMNAERLQNHLAGLDSLKESDYTVATWQRLEEAIAAANALLESGNAITDEQAQEAIAALDAAKEGLRSVNVLLEQVNKAKCLPEAHYTPESWAPLAEAMEEANALLASVEDVSQSQLDEAAVKLENALNGLVKKALELDTTVYLSDLDFEPESYSAYTAIQKDRSHENPKLELIVNGERTTFEKGLGAHATSEIYYNIEGKGYEIFEAYVGVDALKDNMGDIIFRVYSDDVLIYESQPSGNGATEAQKISIPVANTKILRLEADTNGPDTGDHADWADAKFLTMKEIDPSSTITGISIDGEPVQEFDPGQYDYYYPIEEGDAVPEVTVEKSNDAVTYEISPAKKVPGVTEITVHRPDGGTFVYRISFCTTKAVYLSDLEWDSLDNQGTYGHAVKDSGVEGLDMVVTGPDGEALDLPLVDGKRKGIGMHSYCSVTYDIAGKGYSRFESWVGANHLKEYANSMIFKVYFDNETEPRYTSPEMSYLVPAEFVSLDLTGVRTIRLELDSNGSINGDHGNWADAKFLSYEEIPEETGVALGLEAPETVAAGSEFEVKGTIGGLDALESPVASLEMVMTYPEGLTCTEVIPNEVLGDTFEYSIHEGELQVNFLYLANDIGEGLPVDLDSLFTAKFTASPDMAEGDYTFGLKDVMLSDWNGEEVPYTAEGASVHVTELPKEPQLLTVQWSGNASMSVEGEAEEIISTDAIYGAKVQPGEELTFTFTPTKGAFSGAQLNGEDIEFAADGCTYTFTMPGESTTLRFTFTSVDKSILGIVLEEANAVPQDVIDSLVPQAKEFFENALENAQTVYDNANATQEEVNEAWSDLLDAMHLLEFEAGDKETLLPLINIAEQLKDMLDQFKPGTTEGFEEALDAAKDVYAEEDALKADVDEAYDNLQAAIDKLEMRADMSILQNTVDEANGLDLNLYIDDEAMAAFKDVLAEAEELLLNADAAQADVDAKAVELSNAMAALRKIPNKDELNKLIAEMEQKDLDGYTDRSVAAFKAALSVAKTVAADETADGQAVAKAYTNLEAAANNLVKAEKPSTGNSGKGSTSANIGNAYGAAGVVSAAQGVTNQQAYVVSDTTVNFTLKRGSAYCFKMTVVNGNAMTPSFTAGNGEVLKTQFVAKIGNDYYYRVYAIGTPGQSTGVYTTLPGNVPVKHCAVTIG</sequence>
<evidence type="ECO:0000313" key="7">
    <source>
        <dbReference type="Proteomes" id="UP001298681"/>
    </source>
</evidence>
<feature type="domain" description="Glycosyl hydrolase family 98 putative carbohydrate-binding module" evidence="5">
    <location>
        <begin position="844"/>
        <end position="989"/>
    </location>
</feature>
<dbReference type="SMART" id="SM00776">
    <property type="entry name" value="NPCBM"/>
    <property type="match status" value="2"/>
</dbReference>
<dbReference type="Pfam" id="PF10566">
    <property type="entry name" value="Glyco_hydro_97"/>
    <property type="match status" value="1"/>
</dbReference>
<dbReference type="Gene3D" id="2.60.40.680">
    <property type="match status" value="1"/>
</dbReference>
<evidence type="ECO:0000313" key="6">
    <source>
        <dbReference type="EMBL" id="MCG4611579.1"/>
    </source>
</evidence>
<dbReference type="EMBL" id="JAKNHQ010000018">
    <property type="protein sequence ID" value="MCG4611579.1"/>
    <property type="molecule type" value="Genomic_DNA"/>
</dbReference>
<dbReference type="Gene3D" id="3.20.20.70">
    <property type="entry name" value="Aldolase class I"/>
    <property type="match status" value="1"/>
</dbReference>
<protein>
    <submittedName>
        <fullName evidence="6">NPCBM/NEW2 domain-containing protein</fullName>
    </submittedName>
</protein>
<evidence type="ECO:0000256" key="4">
    <source>
        <dbReference type="SAM" id="SignalP"/>
    </source>
</evidence>
<dbReference type="RefSeq" id="WP_237967066.1">
    <property type="nucleotide sequence ID" value="NZ_JAKNHQ010000018.1"/>
</dbReference>
<dbReference type="PANTHER" id="PTHR35803">
    <property type="entry name" value="GLUCAN 1,4-ALPHA-GLUCOSIDASE SUSB-RELATED"/>
    <property type="match status" value="1"/>
</dbReference>
<evidence type="ECO:0000256" key="1">
    <source>
        <dbReference type="ARBA" id="ARBA00022801"/>
    </source>
</evidence>
<dbReference type="Proteomes" id="UP001298681">
    <property type="component" value="Unassembled WGS sequence"/>
</dbReference>
<dbReference type="InterPro" id="IPR038637">
    <property type="entry name" value="NPCBM_sf"/>
</dbReference>
<dbReference type="Gene3D" id="2.70.98.10">
    <property type="match status" value="1"/>
</dbReference>
<proteinExistence type="predicted"/>
<feature type="chain" id="PRO_5047096037" evidence="4">
    <location>
        <begin position="28"/>
        <end position="1868"/>
    </location>
</feature>
<evidence type="ECO:0000256" key="3">
    <source>
        <dbReference type="SAM" id="Coils"/>
    </source>
</evidence>
<dbReference type="SUPFAM" id="SSF49785">
    <property type="entry name" value="Galactose-binding domain-like"/>
    <property type="match status" value="2"/>
</dbReference>
<evidence type="ECO:0000256" key="2">
    <source>
        <dbReference type="ARBA" id="ARBA00023295"/>
    </source>
</evidence>
<keyword evidence="4" id="KW-0732">Signal</keyword>
<accession>A0ABS9MMB5</accession>
<dbReference type="InterPro" id="IPR029486">
    <property type="entry name" value="GH97_N"/>
</dbReference>
<dbReference type="InterPro" id="IPR014718">
    <property type="entry name" value="GH-type_carb-bd"/>
</dbReference>
<comment type="caution">
    <text evidence="6">The sequence shown here is derived from an EMBL/GenBank/DDBJ whole genome shotgun (WGS) entry which is preliminary data.</text>
</comment>
<evidence type="ECO:0000259" key="5">
    <source>
        <dbReference type="SMART" id="SM00776"/>
    </source>
</evidence>
<dbReference type="Gene3D" id="1.20.1270.70">
    <property type="entry name" value="Designed single chain three-helix bundle"/>
    <property type="match status" value="1"/>
</dbReference>
<organism evidence="6 7">
    <name type="scientific">Anaeromassilibacillus senegalensis</name>
    <dbReference type="NCBI Taxonomy" id="1673717"/>
    <lineage>
        <taxon>Bacteria</taxon>
        <taxon>Bacillati</taxon>
        <taxon>Bacillota</taxon>
        <taxon>Clostridia</taxon>
        <taxon>Eubacteriales</taxon>
        <taxon>Acutalibacteraceae</taxon>
        <taxon>Anaeromassilibacillus</taxon>
    </lineage>
</organism>
<dbReference type="InterPro" id="IPR008965">
    <property type="entry name" value="CBM2/CBM3_carb-bd_dom_sf"/>
</dbReference>
<dbReference type="Gene3D" id="2.60.120.1060">
    <property type="entry name" value="NPCBM/NEW2 domain"/>
    <property type="match status" value="2"/>
</dbReference>
<feature type="coiled-coil region" evidence="3">
    <location>
        <begin position="1496"/>
        <end position="1523"/>
    </location>
</feature>
<dbReference type="InterPro" id="IPR029483">
    <property type="entry name" value="GH97_C"/>
</dbReference>
<feature type="domain" description="Glycosyl hydrolase family 98 putative carbohydrate-binding module" evidence="5">
    <location>
        <begin position="1075"/>
        <end position="1229"/>
    </location>
</feature>
<gene>
    <name evidence="6" type="ORF">L0P57_11655</name>
</gene>
<dbReference type="InterPro" id="IPR052720">
    <property type="entry name" value="Glycosyl_hydrolase_97"/>
</dbReference>
<dbReference type="InterPro" id="IPR017853">
    <property type="entry name" value="GH"/>
</dbReference>
<reference evidence="6 7" key="1">
    <citation type="submission" date="2022-01" db="EMBL/GenBank/DDBJ databases">
        <title>Collection of gut derived symbiotic bacterial strains cultured from healthy donors.</title>
        <authorList>
            <person name="Lin H."/>
            <person name="Kohout C."/>
            <person name="Waligurski E."/>
            <person name="Pamer E.G."/>
        </authorList>
    </citation>
    <scope>NUCLEOTIDE SEQUENCE [LARGE SCALE GENOMIC DNA]</scope>
    <source>
        <strain evidence="6 7">DFI.7.58</strain>
    </source>
</reference>
<dbReference type="SUPFAM" id="SSF49384">
    <property type="entry name" value="Carbohydrate-binding domain"/>
    <property type="match status" value="1"/>
</dbReference>
<dbReference type="InterPro" id="IPR008979">
    <property type="entry name" value="Galactose-bd-like_sf"/>
</dbReference>
<dbReference type="Pfam" id="PF07554">
    <property type="entry name" value="FIVAR"/>
    <property type="match status" value="6"/>
</dbReference>
<dbReference type="Pfam" id="PF14509">
    <property type="entry name" value="GH97_C"/>
    <property type="match status" value="1"/>
</dbReference>
<dbReference type="InterPro" id="IPR013222">
    <property type="entry name" value="Glyco_hyd_98_carb-bd"/>
</dbReference>
<dbReference type="InterPro" id="IPR019563">
    <property type="entry name" value="GH97_catalytic"/>
</dbReference>
<keyword evidence="1" id="KW-0378">Hydrolase</keyword>
<name>A0ABS9MMB5_9FIRM</name>
<dbReference type="InterPro" id="IPR013780">
    <property type="entry name" value="Glyco_hydro_b"/>
</dbReference>
<keyword evidence="3" id="KW-0175">Coiled coil</keyword>